<comment type="caution">
    <text evidence="2">The sequence shown here is derived from an EMBL/GenBank/DDBJ whole genome shotgun (WGS) entry which is preliminary data.</text>
</comment>
<protein>
    <recommendedName>
        <fullName evidence="1">GAPS4 PD-(D/E)XK nuclease domain-containing protein</fullName>
    </recommendedName>
</protein>
<dbReference type="InterPro" id="IPR058873">
    <property type="entry name" value="PDDEXK_GAPS4"/>
</dbReference>
<name>A0AAP3CSZ1_BACMO</name>
<evidence type="ECO:0000259" key="1">
    <source>
        <dbReference type="Pfam" id="PF26115"/>
    </source>
</evidence>
<sequence length="315" mass="35849">MAGGEGAKNSGELGERIVARLLEMFGWIKPDSGVTIKCMRNKKHGNETKSRLQHGIDNVYQYKSNLIDNTRQDVLVSVKCRDKYPATEIGIKSKFKEFYEDLSAAAECYPSSDLYKRRIKGTKARKIDGVIFWIDRNASEGTEYIGLLDKLDNVRVTETSALDSLTLVDNKRAQFLFEAISFAHQEYGENNVEYFYLDSGLNNSSIDKIYSGKQLPLEYISAPVIPFSVNIDGNKTLLLVTEELFDENYLKRLIGLAQSFTRDWSSEVVIVFPDYHDLHHKDAVGNAYSSFSSEEFIEKIKLKKLNPDFRDGVFQ</sequence>
<feature type="domain" description="GAPS4 PD-(D/E)XK nuclease" evidence="1">
    <location>
        <begin position="4"/>
        <end position="172"/>
    </location>
</feature>
<proteinExistence type="predicted"/>
<dbReference type="Pfam" id="PF26115">
    <property type="entry name" value="PDDEXK_GAPS4"/>
    <property type="match status" value="1"/>
</dbReference>
<dbReference type="Proteomes" id="UP001075387">
    <property type="component" value="Unassembled WGS sequence"/>
</dbReference>
<organism evidence="2 3">
    <name type="scientific">Bacillus mojavensis</name>
    <dbReference type="NCBI Taxonomy" id="72360"/>
    <lineage>
        <taxon>Bacteria</taxon>
        <taxon>Bacillati</taxon>
        <taxon>Bacillota</taxon>
        <taxon>Bacilli</taxon>
        <taxon>Bacillales</taxon>
        <taxon>Bacillaceae</taxon>
        <taxon>Bacillus</taxon>
    </lineage>
</organism>
<evidence type="ECO:0000313" key="2">
    <source>
        <dbReference type="EMBL" id="MCY8510409.1"/>
    </source>
</evidence>
<dbReference type="AlphaFoldDB" id="A0AAP3CSZ1"/>
<gene>
    <name evidence="2" type="ORF">MOD07_12700</name>
</gene>
<reference evidence="2" key="1">
    <citation type="submission" date="2022-02" db="EMBL/GenBank/DDBJ databases">
        <title>Crop Bioprotection Bacillus Genome Sequencing.</title>
        <authorList>
            <person name="Dunlap C."/>
        </authorList>
    </citation>
    <scope>NUCLEOTIDE SEQUENCE</scope>
    <source>
        <strain evidence="2">CK3O2B-54A</strain>
    </source>
</reference>
<dbReference type="EMBL" id="JALAQA010000006">
    <property type="protein sequence ID" value="MCY8510409.1"/>
    <property type="molecule type" value="Genomic_DNA"/>
</dbReference>
<dbReference type="RefSeq" id="WP_268446545.1">
    <property type="nucleotide sequence ID" value="NZ_JALAQA010000006.1"/>
</dbReference>
<accession>A0AAP3CSZ1</accession>
<evidence type="ECO:0000313" key="3">
    <source>
        <dbReference type="Proteomes" id="UP001075387"/>
    </source>
</evidence>